<dbReference type="InterPro" id="IPR011990">
    <property type="entry name" value="TPR-like_helical_dom_sf"/>
</dbReference>
<dbReference type="EMBL" id="CCKQ01014803">
    <property type="protein sequence ID" value="CDW86597.1"/>
    <property type="molecule type" value="Genomic_DNA"/>
</dbReference>
<dbReference type="Proteomes" id="UP000039865">
    <property type="component" value="Unassembled WGS sequence"/>
</dbReference>
<evidence type="ECO:0000313" key="2">
    <source>
        <dbReference type="EMBL" id="CDW86597.1"/>
    </source>
</evidence>
<evidence type="ECO:0000256" key="1">
    <source>
        <dbReference type="SAM" id="MobiDB-lite"/>
    </source>
</evidence>
<sequence length="976" mass="113274">MQQIHQQNIMLAQNRPSLSKTSSVKSSIDQVEYSNKKNHAENPIMKPRQIRTAKVTHQSAAAGGNDMLNGQFVSRLRINQMEKKKEIREQIMQKMRQEDMQFTETLRAIQQNQLSEYMEQAVNHRMVKNQTSEMLEINDFKSPGTSSPFRPFSATVGKPKQLASMRNLGDQSDQKSNFTMRRNAGDTFYKNKNQSKLMNDSTKLDSESNNNKSSMFSLTNNGVQRSRVGSAVTAKNSQRSLNHRLSMFNQTIGSPLNNQNNSRDQAHEIIKINSPQTDSLSFPREGKLSIWNRSGMQKQQDAMQIIDIDHHESILEEDDPITDYDNIDSQVQLIQTSAMQVMQAARLKRISDSEKVQKMVTIYSDLLSKIKYRSKPKAIFAIIKSQGDIFIEYRDLQEAIIAYKQLKNFCEEVKLYKEKMGVYAQLGYCYRIVRSHAIAVDYFKKQLEIAWQQLQFDVFRDLKNQTAEMQAYDNIAMEYFYMGDLDKAKFYQDRMLRGKLENKDSIIRSVCINILSSKREKIHTGQKKMTVKKQNSNIYKLHREVLDKLDEERMADYGHSRAYQLLPHFADNLEGQKKENAMSDTIPSEAEERKMDREKREELQKLRSAKVSVVRSNITVKSLKKNKDKYDIQKLKKDQMSNYHPFCEDRFLEMVRKAHQRCQLGDDIKAKPEKYMGHKSLLRTMPLHARKKHFTSKIRQDSIYSQFFNQKKYLEALKKFEEVLVLKREIYGEKSDQVMKTQNEAAIICNILSMSFLQKENFNVALELLRKAETLTDESDRFRAVTYNNFACIFRRTKKLRSALNYLEKALEIEYNYLHFSDEAVDECLQVSNPCDIHLNICAILSQMDKHELALQHAMKALILIQDELLNKIDHLNSIGQDGQQEEGKKKPEDRMIVLCIAYHNIAVEQEFLKQSAAKYLGEQHPMTANLNDVLNQATKKIAALIQKSFHKSGMSNKAGRASEDLESLLRNADFE</sequence>
<dbReference type="Gene3D" id="1.25.40.10">
    <property type="entry name" value="Tetratricopeptide repeat domain"/>
    <property type="match status" value="2"/>
</dbReference>
<dbReference type="InterPro" id="IPR019734">
    <property type="entry name" value="TPR_rpt"/>
</dbReference>
<dbReference type="Pfam" id="PF13181">
    <property type="entry name" value="TPR_8"/>
    <property type="match status" value="1"/>
</dbReference>
<reference evidence="2 3" key="1">
    <citation type="submission" date="2014-06" db="EMBL/GenBank/DDBJ databases">
        <authorList>
            <person name="Swart Estienne"/>
        </authorList>
    </citation>
    <scope>NUCLEOTIDE SEQUENCE [LARGE SCALE GENOMIC DNA]</scope>
    <source>
        <strain evidence="2 3">130c</strain>
    </source>
</reference>
<dbReference type="SMART" id="SM00028">
    <property type="entry name" value="TPR"/>
    <property type="match status" value="5"/>
</dbReference>
<feature type="region of interest" description="Disordered" evidence="1">
    <location>
        <begin position="1"/>
        <end position="30"/>
    </location>
</feature>
<dbReference type="OrthoDB" id="2148418at2759"/>
<dbReference type="Pfam" id="PF13374">
    <property type="entry name" value="TPR_10"/>
    <property type="match status" value="1"/>
</dbReference>
<dbReference type="SUPFAM" id="SSF48452">
    <property type="entry name" value="TPR-like"/>
    <property type="match status" value="2"/>
</dbReference>
<feature type="compositionally biased region" description="Low complexity" evidence="1">
    <location>
        <begin position="17"/>
        <end position="27"/>
    </location>
</feature>
<keyword evidence="3" id="KW-1185">Reference proteome</keyword>
<dbReference type="AlphaFoldDB" id="A0A078AZG7"/>
<accession>A0A078AZG7</accession>
<feature type="region of interest" description="Disordered" evidence="1">
    <location>
        <begin position="574"/>
        <end position="598"/>
    </location>
</feature>
<dbReference type="InParanoid" id="A0A078AZG7"/>
<feature type="compositionally biased region" description="Polar residues" evidence="1">
    <location>
        <begin position="1"/>
        <end position="16"/>
    </location>
</feature>
<gene>
    <name evidence="2" type="primary">Contig9022.g9647</name>
    <name evidence="2" type="ORF">STYLEM_15694</name>
</gene>
<organism evidence="2 3">
    <name type="scientific">Stylonychia lemnae</name>
    <name type="common">Ciliate</name>
    <dbReference type="NCBI Taxonomy" id="5949"/>
    <lineage>
        <taxon>Eukaryota</taxon>
        <taxon>Sar</taxon>
        <taxon>Alveolata</taxon>
        <taxon>Ciliophora</taxon>
        <taxon>Intramacronucleata</taxon>
        <taxon>Spirotrichea</taxon>
        <taxon>Stichotrichia</taxon>
        <taxon>Sporadotrichida</taxon>
        <taxon>Oxytrichidae</taxon>
        <taxon>Stylonychinae</taxon>
        <taxon>Stylonychia</taxon>
    </lineage>
</organism>
<protein>
    <submittedName>
        <fullName evidence="2">Tpr domain containing protein</fullName>
    </submittedName>
</protein>
<name>A0A078AZG7_STYLE</name>
<proteinExistence type="predicted"/>
<evidence type="ECO:0000313" key="3">
    <source>
        <dbReference type="Proteomes" id="UP000039865"/>
    </source>
</evidence>